<dbReference type="Proteomes" id="UP001457282">
    <property type="component" value="Unassembled WGS sequence"/>
</dbReference>
<name>A0AAW1XVT8_RUBAR</name>
<gene>
    <name evidence="1" type="ORF">M0R45_017490</name>
</gene>
<reference evidence="1 2" key="1">
    <citation type="journal article" date="2023" name="G3 (Bethesda)">
        <title>A chromosome-length genome assembly and annotation of blackberry (Rubus argutus, cv. 'Hillquist').</title>
        <authorList>
            <person name="Bruna T."/>
            <person name="Aryal R."/>
            <person name="Dudchenko O."/>
            <person name="Sargent D.J."/>
            <person name="Mead D."/>
            <person name="Buti M."/>
            <person name="Cavallini A."/>
            <person name="Hytonen T."/>
            <person name="Andres J."/>
            <person name="Pham M."/>
            <person name="Weisz D."/>
            <person name="Mascagni F."/>
            <person name="Usai G."/>
            <person name="Natali L."/>
            <person name="Bassil N."/>
            <person name="Fernandez G.E."/>
            <person name="Lomsadze A."/>
            <person name="Armour M."/>
            <person name="Olukolu B."/>
            <person name="Poorten T."/>
            <person name="Britton C."/>
            <person name="Davik J."/>
            <person name="Ashrafi H."/>
            <person name="Aiden E.L."/>
            <person name="Borodovsky M."/>
            <person name="Worthington M."/>
        </authorList>
    </citation>
    <scope>NUCLEOTIDE SEQUENCE [LARGE SCALE GENOMIC DNA]</scope>
    <source>
        <strain evidence="1">PI 553951</strain>
    </source>
</reference>
<proteinExistence type="predicted"/>
<evidence type="ECO:0000313" key="1">
    <source>
        <dbReference type="EMBL" id="KAK9940850.1"/>
    </source>
</evidence>
<sequence length="173" mass="19846">MGQALLWLKSKAEDCLSYLSHVTTKCLDHARSFFQWITTSILNPVMEKTGQAFLWLKSKAEDFLSYLSNVTAKCRDYARSLFHNFCEGCKEKLVQFKRCIDETIAKVAGILRNFPKSIVTCLVKVVTLMLKMLKLKFNRLYALVEGFLELVPVSDVIVVIKAVVLYYDGFEQK</sequence>
<organism evidence="1 2">
    <name type="scientific">Rubus argutus</name>
    <name type="common">Southern blackberry</name>
    <dbReference type="NCBI Taxonomy" id="59490"/>
    <lineage>
        <taxon>Eukaryota</taxon>
        <taxon>Viridiplantae</taxon>
        <taxon>Streptophyta</taxon>
        <taxon>Embryophyta</taxon>
        <taxon>Tracheophyta</taxon>
        <taxon>Spermatophyta</taxon>
        <taxon>Magnoliopsida</taxon>
        <taxon>eudicotyledons</taxon>
        <taxon>Gunneridae</taxon>
        <taxon>Pentapetalae</taxon>
        <taxon>rosids</taxon>
        <taxon>fabids</taxon>
        <taxon>Rosales</taxon>
        <taxon>Rosaceae</taxon>
        <taxon>Rosoideae</taxon>
        <taxon>Rosoideae incertae sedis</taxon>
        <taxon>Rubus</taxon>
    </lineage>
</organism>
<evidence type="ECO:0000313" key="2">
    <source>
        <dbReference type="Proteomes" id="UP001457282"/>
    </source>
</evidence>
<keyword evidence="2" id="KW-1185">Reference proteome</keyword>
<dbReference type="AlphaFoldDB" id="A0AAW1XVT8"/>
<dbReference type="EMBL" id="JBEDUW010000003">
    <property type="protein sequence ID" value="KAK9940850.1"/>
    <property type="molecule type" value="Genomic_DNA"/>
</dbReference>
<protein>
    <submittedName>
        <fullName evidence="1">Uncharacterized protein</fullName>
    </submittedName>
</protein>
<accession>A0AAW1XVT8</accession>
<comment type="caution">
    <text evidence="1">The sequence shown here is derived from an EMBL/GenBank/DDBJ whole genome shotgun (WGS) entry which is preliminary data.</text>
</comment>